<keyword evidence="2" id="KW-1185">Reference proteome</keyword>
<name>A0A517WN35_9PLAN</name>
<proteinExistence type="predicted"/>
<dbReference type="RefSeq" id="WP_145170056.1">
    <property type="nucleotide sequence ID" value="NZ_CP037422.1"/>
</dbReference>
<protein>
    <recommendedName>
        <fullName evidence="3">SMI1 / KNR4 family protein</fullName>
    </recommendedName>
</protein>
<evidence type="ECO:0000313" key="2">
    <source>
        <dbReference type="Proteomes" id="UP000318384"/>
    </source>
</evidence>
<accession>A0A517WN35</accession>
<organism evidence="1 2">
    <name type="scientific">Gimesia aquarii</name>
    <dbReference type="NCBI Taxonomy" id="2527964"/>
    <lineage>
        <taxon>Bacteria</taxon>
        <taxon>Pseudomonadati</taxon>
        <taxon>Planctomycetota</taxon>
        <taxon>Planctomycetia</taxon>
        <taxon>Planctomycetales</taxon>
        <taxon>Planctomycetaceae</taxon>
        <taxon>Gimesia</taxon>
    </lineage>
</organism>
<evidence type="ECO:0000313" key="1">
    <source>
        <dbReference type="EMBL" id="QDU06679.1"/>
    </source>
</evidence>
<dbReference type="InterPro" id="IPR037883">
    <property type="entry name" value="Knr4/Smi1-like_sf"/>
</dbReference>
<dbReference type="OrthoDB" id="278133at2"/>
<sequence length="190" mass="22408">MSDQKLLQQFVEAFQRFDEMFAPDGTPVELLIEQKVDEWDSWRNELKWQPKFIETSPEKLAPLYSRIAGRFPLLYEQLVLSFRWLEVDLKVIRLLGNPPGPDFTDLTQAIFNDPVIADVLIPAGFIPFARSSINYDPICFDLNAMSRQRDCPIIQFEHEAILCHLKIGDYWKRWTSFRDLMTKVIFQDYE</sequence>
<reference evidence="1 2" key="1">
    <citation type="submission" date="2019-03" db="EMBL/GenBank/DDBJ databases">
        <title>Deep-cultivation of Planctomycetes and their phenomic and genomic characterization uncovers novel biology.</title>
        <authorList>
            <person name="Wiegand S."/>
            <person name="Jogler M."/>
            <person name="Boedeker C."/>
            <person name="Pinto D."/>
            <person name="Vollmers J."/>
            <person name="Rivas-Marin E."/>
            <person name="Kohn T."/>
            <person name="Peeters S.H."/>
            <person name="Heuer A."/>
            <person name="Rast P."/>
            <person name="Oberbeckmann S."/>
            <person name="Bunk B."/>
            <person name="Jeske O."/>
            <person name="Meyerdierks A."/>
            <person name="Storesund J.E."/>
            <person name="Kallscheuer N."/>
            <person name="Luecker S."/>
            <person name="Lage O.M."/>
            <person name="Pohl T."/>
            <person name="Merkel B.J."/>
            <person name="Hornburger P."/>
            <person name="Mueller R.-W."/>
            <person name="Bruemmer F."/>
            <person name="Labrenz M."/>
            <person name="Spormann A.M."/>
            <person name="Op den Camp H."/>
            <person name="Overmann J."/>
            <person name="Amann R."/>
            <person name="Jetten M.S.M."/>
            <person name="Mascher T."/>
            <person name="Medema M.H."/>
            <person name="Devos D.P."/>
            <person name="Kaster A.-K."/>
            <person name="Ovreas L."/>
            <person name="Rohde M."/>
            <person name="Galperin M.Y."/>
            <person name="Jogler C."/>
        </authorList>
    </citation>
    <scope>NUCLEOTIDE SEQUENCE [LARGE SCALE GENOMIC DNA]</scope>
    <source>
        <strain evidence="1 2">V202</strain>
    </source>
</reference>
<dbReference type="SUPFAM" id="SSF160631">
    <property type="entry name" value="SMI1/KNR4-like"/>
    <property type="match status" value="1"/>
</dbReference>
<gene>
    <name evidence="1" type="ORF">V202x_00220</name>
</gene>
<dbReference type="Proteomes" id="UP000318384">
    <property type="component" value="Chromosome"/>
</dbReference>
<dbReference type="EMBL" id="CP037422">
    <property type="protein sequence ID" value="QDU06679.1"/>
    <property type="molecule type" value="Genomic_DNA"/>
</dbReference>
<evidence type="ECO:0008006" key="3">
    <source>
        <dbReference type="Google" id="ProtNLM"/>
    </source>
</evidence>
<dbReference type="AlphaFoldDB" id="A0A517WN35"/>